<proteinExistence type="predicted"/>
<gene>
    <name evidence="1" type="ORF">DY252_00015</name>
</gene>
<reference evidence="1 2" key="1">
    <citation type="submission" date="2018-08" db="EMBL/GenBank/DDBJ databases">
        <title>Complete genome sequence of type strain Thalassospira indica MCCC 1A01103T, isolated from isolated from deep seawater of the Indian Ocean.</title>
        <authorList>
            <person name="Liu Y."/>
        </authorList>
    </citation>
    <scope>NUCLEOTIDE SEQUENCE [LARGE SCALE GENOMIC DNA]</scope>
    <source>
        <strain evidence="1 2">PB8BT</strain>
    </source>
</reference>
<accession>A0ABN5NBI0</accession>
<dbReference type="Pfam" id="PF22397">
    <property type="entry name" value="NADAR-DarT1"/>
    <property type="match status" value="1"/>
</dbReference>
<sequence>MASRPVFLPVVEGSALVEERSFDFPWASGFAEVQKKKNIHSLHARARESGISNILEISTKSDEKVGRHLSAFSLKIYIGNEKFPLESVYQGAKVFEEGGPYPEIFSMSPREAKKFIRSEDRGNLLRFELDGKRFPLIPKNAFYDWLYIRSLVDHTDWIVKNVQYDAFTDIEFNPNKQVNCQARAFAEFISWLSGKKYLMQLKILQSSQITFRLSRFY</sequence>
<dbReference type="Proteomes" id="UP000256971">
    <property type="component" value="Chromosome"/>
</dbReference>
<dbReference type="InterPro" id="IPR053913">
    <property type="entry name" value="NADAR-DarT1"/>
</dbReference>
<evidence type="ECO:0000313" key="2">
    <source>
        <dbReference type="Proteomes" id="UP000256971"/>
    </source>
</evidence>
<keyword evidence="2" id="KW-1185">Reference proteome</keyword>
<organism evidence="1 2">
    <name type="scientific">Thalassospira indica</name>
    <dbReference type="NCBI Taxonomy" id="1891279"/>
    <lineage>
        <taxon>Bacteria</taxon>
        <taxon>Pseudomonadati</taxon>
        <taxon>Pseudomonadota</taxon>
        <taxon>Alphaproteobacteria</taxon>
        <taxon>Rhodospirillales</taxon>
        <taxon>Thalassospiraceae</taxon>
        <taxon>Thalassospira</taxon>
    </lineage>
</organism>
<protein>
    <submittedName>
        <fullName evidence="1">Uncharacterized protein</fullName>
    </submittedName>
</protein>
<dbReference type="EMBL" id="CP031555">
    <property type="protein sequence ID" value="AXO12821.1"/>
    <property type="molecule type" value="Genomic_DNA"/>
</dbReference>
<dbReference type="RefSeq" id="WP_129542655.1">
    <property type="nucleotide sequence ID" value="NZ_CP031555.1"/>
</dbReference>
<name>A0ABN5NBI0_9PROT</name>
<evidence type="ECO:0000313" key="1">
    <source>
        <dbReference type="EMBL" id="AXO12821.1"/>
    </source>
</evidence>